<reference evidence="2" key="1">
    <citation type="submission" date="2021-01" db="EMBL/GenBank/DDBJ databases">
        <authorList>
            <consortium name="Genoscope - CEA"/>
            <person name="William W."/>
        </authorList>
    </citation>
    <scope>NUCLEOTIDE SEQUENCE</scope>
</reference>
<accession>A0A8S1YHG6</accession>
<evidence type="ECO:0000313" key="2">
    <source>
        <dbReference type="EMBL" id="CAD8213515.1"/>
    </source>
</evidence>
<dbReference type="EMBL" id="CAJJDO010000180">
    <property type="protein sequence ID" value="CAD8213513.1"/>
    <property type="molecule type" value="Genomic_DNA"/>
</dbReference>
<comment type="caution">
    <text evidence="2">The sequence shown here is derived from an EMBL/GenBank/DDBJ whole genome shotgun (WGS) entry which is preliminary data.</text>
</comment>
<dbReference type="EMBL" id="CAJJDO010000180">
    <property type="protein sequence ID" value="CAD8213515.1"/>
    <property type="molecule type" value="Genomic_DNA"/>
</dbReference>
<sequence length="138" mass="16325">MTISYQQILRSNEYIQNTNNNRILKISQSIIKQSRKQTSIEELSKFDIQGFDILHQLFLENNQLRRKSINKNYNRVVLIICINFYCHIQAQIMIRDLQIIELKSQTKGSKKQKCNELNNLLIQGGQEAQEELKRSKEL</sequence>
<proteinExistence type="predicted"/>
<keyword evidence="3" id="KW-1185">Reference proteome</keyword>
<dbReference type="Proteomes" id="UP000689195">
    <property type="component" value="Unassembled WGS sequence"/>
</dbReference>
<name>A0A8S1YHG6_9CILI</name>
<evidence type="ECO:0000313" key="1">
    <source>
        <dbReference type="EMBL" id="CAD8213513.1"/>
    </source>
</evidence>
<dbReference type="AlphaFoldDB" id="A0A8S1YHG6"/>
<gene>
    <name evidence="1" type="ORF">PPENT_87.1.T1800022</name>
    <name evidence="2" type="ORF">PPENT_87.1.T1800023</name>
</gene>
<evidence type="ECO:0000313" key="3">
    <source>
        <dbReference type="Proteomes" id="UP000689195"/>
    </source>
</evidence>
<protein>
    <submittedName>
        <fullName evidence="2">Uncharacterized protein</fullName>
    </submittedName>
</protein>
<organism evidence="2 3">
    <name type="scientific">Paramecium pentaurelia</name>
    <dbReference type="NCBI Taxonomy" id="43138"/>
    <lineage>
        <taxon>Eukaryota</taxon>
        <taxon>Sar</taxon>
        <taxon>Alveolata</taxon>
        <taxon>Ciliophora</taxon>
        <taxon>Intramacronucleata</taxon>
        <taxon>Oligohymenophorea</taxon>
        <taxon>Peniculida</taxon>
        <taxon>Parameciidae</taxon>
        <taxon>Paramecium</taxon>
    </lineage>
</organism>